<evidence type="ECO:0000256" key="1">
    <source>
        <dbReference type="ARBA" id="ARBA00023239"/>
    </source>
</evidence>
<evidence type="ECO:0000313" key="3">
    <source>
        <dbReference type="EMBL" id="MBB5703935.1"/>
    </source>
</evidence>
<dbReference type="GO" id="GO:0019171">
    <property type="term" value="F:(3R)-hydroxyacyl-[acyl-carrier-protein] dehydratase activity"/>
    <property type="evidence" value="ECO:0007669"/>
    <property type="project" value="TreeGrafter"/>
</dbReference>
<keyword evidence="4" id="KW-1185">Reference proteome</keyword>
<evidence type="ECO:0000259" key="2">
    <source>
        <dbReference type="Pfam" id="PF01575"/>
    </source>
</evidence>
<sequence>MTDMRISGYYFEDLTVGMTASLTKAISQEDINLFATVTGDRNPVHIDEDWAQTTRFKGRIAHGVLTAGLISAVMGTRLPGPGNIYLKQTLEFQAPVKPGDVVTATVTIRELIPERRRVILDTVCACGPTTVLTGEALLSVQTREKPL</sequence>
<dbReference type="Proteomes" id="UP000555546">
    <property type="component" value="Unassembled WGS sequence"/>
</dbReference>
<dbReference type="InterPro" id="IPR002539">
    <property type="entry name" value="MaoC-like_dom"/>
</dbReference>
<dbReference type="AlphaFoldDB" id="A0A7W9EP96"/>
<comment type="caution">
    <text evidence="3">The sequence shown here is derived from an EMBL/GenBank/DDBJ whole genome shotgun (WGS) entry which is preliminary data.</text>
</comment>
<dbReference type="Pfam" id="PF01575">
    <property type="entry name" value="MaoC_dehydratas"/>
    <property type="match status" value="1"/>
</dbReference>
<protein>
    <submittedName>
        <fullName evidence="3">3-hydroxybutyryl-CoA dehydratase</fullName>
        <ecNumber evidence="3">4.2.1.55</ecNumber>
    </submittedName>
</protein>
<dbReference type="InterPro" id="IPR029069">
    <property type="entry name" value="HotDog_dom_sf"/>
</dbReference>
<organism evidence="3 4">
    <name type="scientific">Brucella daejeonensis</name>
    <dbReference type="NCBI Taxonomy" id="659015"/>
    <lineage>
        <taxon>Bacteria</taxon>
        <taxon>Pseudomonadati</taxon>
        <taxon>Pseudomonadota</taxon>
        <taxon>Alphaproteobacteria</taxon>
        <taxon>Hyphomicrobiales</taxon>
        <taxon>Brucellaceae</taxon>
        <taxon>Brucella/Ochrobactrum group</taxon>
        <taxon>Brucella</taxon>
    </lineage>
</organism>
<name>A0A7W9EP96_9HYPH</name>
<dbReference type="SUPFAM" id="SSF54637">
    <property type="entry name" value="Thioesterase/thiol ester dehydrase-isomerase"/>
    <property type="match status" value="1"/>
</dbReference>
<dbReference type="RefSeq" id="WP_183656548.1">
    <property type="nucleotide sequence ID" value="NZ_JACIJG010000020.1"/>
</dbReference>
<dbReference type="EC" id="4.2.1.55" evidence="3"/>
<dbReference type="InterPro" id="IPR050965">
    <property type="entry name" value="UPF0336/Enoyl-CoA_hydratase"/>
</dbReference>
<dbReference type="CDD" id="cd03449">
    <property type="entry name" value="R_hydratase"/>
    <property type="match status" value="1"/>
</dbReference>
<keyword evidence="1 3" id="KW-0456">Lyase</keyword>
<proteinExistence type="predicted"/>
<accession>A0A7W9EP96</accession>
<dbReference type="Gene3D" id="3.10.129.10">
    <property type="entry name" value="Hotdog Thioesterase"/>
    <property type="match status" value="1"/>
</dbReference>
<dbReference type="PANTHER" id="PTHR43437">
    <property type="entry name" value="HYDROXYACYL-THIOESTER DEHYDRATASE TYPE 2, MITOCHONDRIAL-RELATED"/>
    <property type="match status" value="1"/>
</dbReference>
<dbReference type="GO" id="GO:0006633">
    <property type="term" value="P:fatty acid biosynthetic process"/>
    <property type="evidence" value="ECO:0007669"/>
    <property type="project" value="TreeGrafter"/>
</dbReference>
<gene>
    <name evidence="3" type="ORF">FHS76_003850</name>
</gene>
<reference evidence="3 4" key="1">
    <citation type="submission" date="2020-08" db="EMBL/GenBank/DDBJ databases">
        <title>Genomic Encyclopedia of Type Strains, Phase IV (KMG-IV): sequencing the most valuable type-strain genomes for metagenomic binning, comparative biology and taxonomic classification.</title>
        <authorList>
            <person name="Goeker M."/>
        </authorList>
    </citation>
    <scope>NUCLEOTIDE SEQUENCE [LARGE SCALE GENOMIC DNA]</scope>
    <source>
        <strain evidence="3 4">DSM 26944</strain>
    </source>
</reference>
<dbReference type="FunFam" id="3.10.129.10:FF:000042">
    <property type="entry name" value="MaoC domain protein dehydratase"/>
    <property type="match status" value="1"/>
</dbReference>
<evidence type="ECO:0000313" key="4">
    <source>
        <dbReference type="Proteomes" id="UP000555546"/>
    </source>
</evidence>
<dbReference type="PANTHER" id="PTHR43437:SF3">
    <property type="entry name" value="HYDROXYACYL-THIOESTER DEHYDRATASE TYPE 2, MITOCHONDRIAL"/>
    <property type="match status" value="1"/>
</dbReference>
<dbReference type="EMBL" id="JACIJG010000020">
    <property type="protein sequence ID" value="MBB5703935.1"/>
    <property type="molecule type" value="Genomic_DNA"/>
</dbReference>
<feature type="domain" description="MaoC-like" evidence="2">
    <location>
        <begin position="21"/>
        <end position="110"/>
    </location>
</feature>